<proteinExistence type="predicted"/>
<evidence type="ECO:0000313" key="1">
    <source>
        <dbReference type="EMBL" id="MBP1040926.1"/>
    </source>
</evidence>
<dbReference type="EMBL" id="JAEEGA010000004">
    <property type="protein sequence ID" value="MBP1040926.1"/>
    <property type="molecule type" value="Genomic_DNA"/>
</dbReference>
<gene>
    <name evidence="1" type="ORF">I6N95_07910</name>
</gene>
<comment type="caution">
    <text evidence="1">The sequence shown here is derived from an EMBL/GenBank/DDBJ whole genome shotgun (WGS) entry which is preliminary data.</text>
</comment>
<name>A0A940PCF0_9ENTE</name>
<keyword evidence="2" id="KW-1185">Reference proteome</keyword>
<dbReference type="RefSeq" id="WP_209526461.1">
    <property type="nucleotide sequence ID" value="NZ_JAEEGA010000004.1"/>
</dbReference>
<evidence type="ECO:0000313" key="2">
    <source>
        <dbReference type="Proteomes" id="UP000674938"/>
    </source>
</evidence>
<reference evidence="1" key="1">
    <citation type="submission" date="2020-12" db="EMBL/GenBank/DDBJ databases">
        <title>Vagococcus allomyrinae sp. nov. and Enterococcus lavae sp. nov., isolated from the larvae of Allomyrina dichotoma.</title>
        <authorList>
            <person name="Lee S.D."/>
        </authorList>
    </citation>
    <scope>NUCLEOTIDE SEQUENCE</scope>
    <source>
        <strain evidence="1">BWB3-3</strain>
    </source>
</reference>
<organism evidence="1 2">
    <name type="scientific">Vagococcus allomyrinae</name>
    <dbReference type="NCBI Taxonomy" id="2794353"/>
    <lineage>
        <taxon>Bacteria</taxon>
        <taxon>Bacillati</taxon>
        <taxon>Bacillota</taxon>
        <taxon>Bacilli</taxon>
        <taxon>Lactobacillales</taxon>
        <taxon>Enterococcaceae</taxon>
        <taxon>Vagococcus</taxon>
    </lineage>
</organism>
<protein>
    <submittedName>
        <fullName evidence="1">Uncharacterized protein</fullName>
    </submittedName>
</protein>
<sequence>MTFKKVIIFSLKEFNDNKPNDGYSPQNGHVINVFFSANRLTECVAVGFQ</sequence>
<dbReference type="Proteomes" id="UP000674938">
    <property type="component" value="Unassembled WGS sequence"/>
</dbReference>
<dbReference type="AlphaFoldDB" id="A0A940PCF0"/>
<accession>A0A940PCF0</accession>